<sequence>MADLNGLKLVNDTYGHCVGDDMLKCAADILKKSCRKEDLIGRWGGDEFVILLPQTSRKKAEAVSTRIKERCSKTNIRDIPFSMAVGTACKEKPGTNLIEVLKEAEDSMYKQKLTESRSTKNAMLNTFLKTLEEKSFETKAYTRRMEEVAVQIGERIGLSPSELSRLKLVITLHDIGKINIPEEILTREGPLTEEEWEIMKKHPETGFKIARATVEFTHVAEEIMTHHEWWDGTGYPRGLKGKEIPLLARIAAIADAYEVMTHGRPYKQPLTREEALSELKKGAGTQFDPELVEVFLEV</sequence>
<comment type="caution">
    <text evidence="3">The sequence shown here is derived from an EMBL/GenBank/DDBJ whole genome shotgun (WGS) entry which is preliminary data.</text>
</comment>
<dbReference type="CDD" id="cd00077">
    <property type="entry name" value="HDc"/>
    <property type="match status" value="1"/>
</dbReference>
<dbReference type="SUPFAM" id="SSF109604">
    <property type="entry name" value="HD-domain/PDEase-like"/>
    <property type="match status" value="1"/>
</dbReference>
<dbReference type="PROSITE" id="PS51832">
    <property type="entry name" value="HD_GYP"/>
    <property type="match status" value="1"/>
</dbReference>
<dbReference type="Pfam" id="PF00990">
    <property type="entry name" value="GGDEF"/>
    <property type="match status" value="1"/>
</dbReference>
<proteinExistence type="predicted"/>
<evidence type="ECO:0000259" key="1">
    <source>
        <dbReference type="PROSITE" id="PS50887"/>
    </source>
</evidence>
<dbReference type="NCBIfam" id="TIGR00254">
    <property type="entry name" value="GGDEF"/>
    <property type="match status" value="1"/>
</dbReference>
<dbReference type="EMBL" id="QZAA01000251">
    <property type="protein sequence ID" value="RQD73511.1"/>
    <property type="molecule type" value="Genomic_DNA"/>
</dbReference>
<dbReference type="InterPro" id="IPR003607">
    <property type="entry name" value="HD/PDEase_dom"/>
</dbReference>
<dbReference type="PANTHER" id="PTHR45228:SF1">
    <property type="entry name" value="CYCLIC DI-GMP PHOSPHODIESTERASE TM_0186"/>
    <property type="match status" value="1"/>
</dbReference>
<dbReference type="SMART" id="SM00267">
    <property type="entry name" value="GGDEF"/>
    <property type="match status" value="1"/>
</dbReference>
<dbReference type="Pfam" id="PF13487">
    <property type="entry name" value="HD_5"/>
    <property type="match status" value="1"/>
</dbReference>
<dbReference type="Proteomes" id="UP000285138">
    <property type="component" value="Unassembled WGS sequence"/>
</dbReference>
<dbReference type="AlphaFoldDB" id="A0A424YA96"/>
<accession>A0A424YA96</accession>
<feature type="domain" description="HD-GYP" evidence="2">
    <location>
        <begin position="116"/>
        <end position="298"/>
    </location>
</feature>
<dbReference type="PROSITE" id="PS50887">
    <property type="entry name" value="GGDEF"/>
    <property type="match status" value="1"/>
</dbReference>
<evidence type="ECO:0000259" key="2">
    <source>
        <dbReference type="PROSITE" id="PS51832"/>
    </source>
</evidence>
<dbReference type="CDD" id="cd01949">
    <property type="entry name" value="GGDEF"/>
    <property type="match status" value="1"/>
</dbReference>
<organism evidence="3 4">
    <name type="scientific">Candidatus Syntrophonatronum acetioxidans</name>
    <dbReference type="NCBI Taxonomy" id="1795816"/>
    <lineage>
        <taxon>Bacteria</taxon>
        <taxon>Bacillati</taxon>
        <taxon>Bacillota</taxon>
        <taxon>Clostridia</taxon>
        <taxon>Eubacteriales</taxon>
        <taxon>Syntrophomonadaceae</taxon>
        <taxon>Candidatus Syntrophonatronum</taxon>
    </lineage>
</organism>
<evidence type="ECO:0000313" key="4">
    <source>
        <dbReference type="Proteomes" id="UP000285138"/>
    </source>
</evidence>
<feature type="domain" description="GGDEF" evidence="1">
    <location>
        <begin position="1"/>
        <end position="125"/>
    </location>
</feature>
<dbReference type="Gene3D" id="3.30.70.270">
    <property type="match status" value="1"/>
</dbReference>
<dbReference type="Gene3D" id="1.10.3210.10">
    <property type="entry name" value="Hypothetical protein af1432"/>
    <property type="match status" value="1"/>
</dbReference>
<name>A0A424YA96_9FIRM</name>
<dbReference type="InterPro" id="IPR029787">
    <property type="entry name" value="Nucleotide_cyclase"/>
</dbReference>
<gene>
    <name evidence="3" type="ORF">D5R97_09270</name>
</gene>
<dbReference type="SUPFAM" id="SSF55073">
    <property type="entry name" value="Nucleotide cyclase"/>
    <property type="match status" value="1"/>
</dbReference>
<dbReference type="InterPro" id="IPR037522">
    <property type="entry name" value="HD_GYP_dom"/>
</dbReference>
<dbReference type="InterPro" id="IPR052020">
    <property type="entry name" value="Cyclic_di-GMP/3'3'-cGAMP_PDE"/>
</dbReference>
<dbReference type="PANTHER" id="PTHR45228">
    <property type="entry name" value="CYCLIC DI-GMP PHOSPHODIESTERASE TM_0186-RELATED"/>
    <property type="match status" value="1"/>
</dbReference>
<dbReference type="InterPro" id="IPR043128">
    <property type="entry name" value="Rev_trsase/Diguanyl_cyclase"/>
</dbReference>
<dbReference type="InterPro" id="IPR000160">
    <property type="entry name" value="GGDEF_dom"/>
</dbReference>
<reference evidence="3 4" key="1">
    <citation type="submission" date="2018-08" db="EMBL/GenBank/DDBJ databases">
        <title>The metabolism and importance of syntrophic acetate oxidation coupled to methane or sulfide production in haloalkaline environments.</title>
        <authorList>
            <person name="Timmers P.H.A."/>
            <person name="Vavourakis C.D."/>
            <person name="Sorokin D.Y."/>
            <person name="Sinninghe Damste J.S."/>
            <person name="Muyzer G."/>
            <person name="Stams A.J.M."/>
            <person name="Plugge C.M."/>
        </authorList>
    </citation>
    <scope>NUCLEOTIDE SEQUENCE [LARGE SCALE GENOMIC DNA]</scope>
    <source>
        <strain evidence="3">MSAO_Bac1</strain>
    </source>
</reference>
<evidence type="ECO:0000313" key="3">
    <source>
        <dbReference type="EMBL" id="RQD73511.1"/>
    </source>
</evidence>
<dbReference type="SMART" id="SM00471">
    <property type="entry name" value="HDc"/>
    <property type="match status" value="1"/>
</dbReference>
<protein>
    <submittedName>
        <fullName evidence="3">Diguanylate cyclase</fullName>
    </submittedName>
</protein>